<evidence type="ECO:0000256" key="1">
    <source>
        <dbReference type="ARBA" id="ARBA00004498"/>
    </source>
</evidence>
<keyword evidence="11" id="KW-1185">Reference proteome</keyword>
<comment type="similarity">
    <text evidence="2 8">Belongs to the Wnt family.</text>
</comment>
<evidence type="ECO:0000256" key="9">
    <source>
        <dbReference type="SAM" id="MobiDB-lite"/>
    </source>
</evidence>
<evidence type="ECO:0000256" key="2">
    <source>
        <dbReference type="ARBA" id="ARBA00005683"/>
    </source>
</evidence>
<evidence type="ECO:0000256" key="6">
    <source>
        <dbReference type="ARBA" id="ARBA00022687"/>
    </source>
</evidence>
<evidence type="ECO:0000256" key="5">
    <source>
        <dbReference type="ARBA" id="ARBA00022530"/>
    </source>
</evidence>
<dbReference type="RefSeq" id="XP_022246203.1">
    <property type="nucleotide sequence ID" value="XM_022390495.1"/>
</dbReference>
<evidence type="ECO:0000256" key="7">
    <source>
        <dbReference type="ARBA" id="ARBA00023157"/>
    </source>
</evidence>
<accession>A0ABM1SRE7</accession>
<dbReference type="Pfam" id="PF00110">
    <property type="entry name" value="wnt"/>
    <property type="match status" value="1"/>
</dbReference>
<dbReference type="InterPro" id="IPR005817">
    <property type="entry name" value="Wnt"/>
</dbReference>
<evidence type="ECO:0000256" key="4">
    <source>
        <dbReference type="ARBA" id="ARBA00022525"/>
    </source>
</evidence>
<dbReference type="PANTHER" id="PTHR12027:SF99">
    <property type="entry name" value="PROTEIN WNT"/>
    <property type="match status" value="1"/>
</dbReference>
<keyword evidence="10" id="KW-0812">Transmembrane</keyword>
<comment type="subcellular location">
    <subcellularLocation>
        <location evidence="1 8">Secreted</location>
        <location evidence="1 8">Extracellular space</location>
        <location evidence="1 8">Extracellular matrix</location>
    </subcellularLocation>
</comment>
<evidence type="ECO:0000313" key="11">
    <source>
        <dbReference type="Proteomes" id="UP000694941"/>
    </source>
</evidence>
<gene>
    <name evidence="12" type="primary">LOC106463083</name>
</gene>
<keyword evidence="10" id="KW-1133">Transmembrane helix</keyword>
<keyword evidence="6 8" id="KW-0879">Wnt signaling pathway</keyword>
<dbReference type="PRINTS" id="PR01349">
    <property type="entry name" value="WNTPROTEIN"/>
</dbReference>
<dbReference type="SMART" id="SM00097">
    <property type="entry name" value="WNT1"/>
    <property type="match status" value="1"/>
</dbReference>
<dbReference type="GeneID" id="106463083"/>
<organism evidence="11 12">
    <name type="scientific">Limulus polyphemus</name>
    <name type="common">Atlantic horseshoe crab</name>
    <dbReference type="NCBI Taxonomy" id="6850"/>
    <lineage>
        <taxon>Eukaryota</taxon>
        <taxon>Metazoa</taxon>
        <taxon>Ecdysozoa</taxon>
        <taxon>Arthropoda</taxon>
        <taxon>Chelicerata</taxon>
        <taxon>Merostomata</taxon>
        <taxon>Xiphosura</taxon>
        <taxon>Limulidae</taxon>
        <taxon>Limulus</taxon>
    </lineage>
</organism>
<keyword evidence="4" id="KW-0964">Secreted</keyword>
<keyword evidence="7" id="KW-1015">Disulfide bond</keyword>
<evidence type="ECO:0000256" key="3">
    <source>
        <dbReference type="ARBA" id="ARBA00022473"/>
    </source>
</evidence>
<protein>
    <recommendedName>
        <fullName evidence="8">Protein Wnt</fullName>
    </recommendedName>
</protein>
<keyword evidence="10" id="KW-0472">Membrane</keyword>
<keyword evidence="3 8" id="KW-0217">Developmental protein</keyword>
<dbReference type="Proteomes" id="UP000694941">
    <property type="component" value="Unplaced"/>
</dbReference>
<evidence type="ECO:0000256" key="8">
    <source>
        <dbReference type="RuleBase" id="RU003500"/>
    </source>
</evidence>
<keyword evidence="5" id="KW-0272">Extracellular matrix</keyword>
<evidence type="ECO:0000313" key="12">
    <source>
        <dbReference type="RefSeq" id="XP_022246203.1"/>
    </source>
</evidence>
<proteinExistence type="inferred from homology"/>
<dbReference type="PANTHER" id="PTHR12027">
    <property type="entry name" value="WNT RELATED"/>
    <property type="match status" value="1"/>
</dbReference>
<reference evidence="12" key="1">
    <citation type="submission" date="2025-08" db="UniProtKB">
        <authorList>
            <consortium name="RefSeq"/>
        </authorList>
    </citation>
    <scope>IDENTIFICATION</scope>
    <source>
        <tissue evidence="12">Muscle</tissue>
    </source>
</reference>
<evidence type="ECO:0000256" key="10">
    <source>
        <dbReference type="SAM" id="Phobius"/>
    </source>
</evidence>
<name>A0ABM1SRE7_LIMPO</name>
<feature type="transmembrane region" description="Helical" evidence="10">
    <location>
        <begin position="12"/>
        <end position="37"/>
    </location>
</feature>
<comment type="function">
    <text evidence="8">Ligand for members of the frizzled family of seven transmembrane receptors.</text>
</comment>
<feature type="region of interest" description="Disordered" evidence="9">
    <location>
        <begin position="188"/>
        <end position="210"/>
    </location>
</feature>
<sequence length="210" mass="23909">MYMSKDTRKETTVHLSAILGVVLLFLVPVTNAMWWLLGMPTTYQSTLELKPTTYKNYCKKLHYLVDKQQELCGLSYNVLMIVGHGAKMGIEECQHQFRMSRWNCSTFNDTPTVFGGVLDVKSREKAYVYAISSSGVAYSITRACRIGELPDCGCDNRIRSRDTKGRWKWGGCSDDIMFGSKFSKDFVDSGEDRETQEGLMNLHNNRAGRR</sequence>